<reference evidence="2" key="1">
    <citation type="journal article" date="2014" name="Int. J. Syst. Evol. Microbiol.">
        <title>Complete genome sequence of Corynebacterium casei LMG S-19264T (=DSM 44701T), isolated from a smear-ripened cheese.</title>
        <authorList>
            <consortium name="US DOE Joint Genome Institute (JGI-PGF)"/>
            <person name="Walter F."/>
            <person name="Albersmeier A."/>
            <person name="Kalinowski J."/>
            <person name="Ruckert C."/>
        </authorList>
    </citation>
    <scope>NUCLEOTIDE SEQUENCE</scope>
    <source>
        <strain evidence="2">JCM 3093</strain>
    </source>
</reference>
<protein>
    <recommendedName>
        <fullName evidence="4">Exonuclease domain-containing protein</fullName>
    </recommendedName>
</protein>
<evidence type="ECO:0000313" key="2">
    <source>
        <dbReference type="EMBL" id="GGK76277.1"/>
    </source>
</evidence>
<dbReference type="EMBL" id="BMQD01000012">
    <property type="protein sequence ID" value="GGK76277.1"/>
    <property type="molecule type" value="Genomic_DNA"/>
</dbReference>
<dbReference type="InterPro" id="IPR036397">
    <property type="entry name" value="RNaseH_sf"/>
</dbReference>
<organism evidence="2 3">
    <name type="scientific">Planomonospora parontospora</name>
    <dbReference type="NCBI Taxonomy" id="58119"/>
    <lineage>
        <taxon>Bacteria</taxon>
        <taxon>Bacillati</taxon>
        <taxon>Actinomycetota</taxon>
        <taxon>Actinomycetes</taxon>
        <taxon>Streptosporangiales</taxon>
        <taxon>Streptosporangiaceae</taxon>
        <taxon>Planomonospora</taxon>
    </lineage>
</organism>
<comment type="caution">
    <text evidence="2">The sequence shown here is derived from an EMBL/GenBank/DDBJ whole genome shotgun (WGS) entry which is preliminary data.</text>
</comment>
<feature type="compositionally biased region" description="Basic and acidic residues" evidence="1">
    <location>
        <begin position="134"/>
        <end position="143"/>
    </location>
</feature>
<dbReference type="AlphaFoldDB" id="A0AA37BIH1"/>
<feature type="region of interest" description="Disordered" evidence="1">
    <location>
        <begin position="65"/>
        <end position="100"/>
    </location>
</feature>
<accession>A0AA37BIH1</accession>
<reference evidence="2" key="2">
    <citation type="submission" date="2022-09" db="EMBL/GenBank/DDBJ databases">
        <authorList>
            <person name="Sun Q."/>
            <person name="Ohkuma M."/>
        </authorList>
    </citation>
    <scope>NUCLEOTIDE SEQUENCE</scope>
    <source>
        <strain evidence="2">JCM 3093</strain>
    </source>
</reference>
<dbReference type="InterPro" id="IPR012337">
    <property type="entry name" value="RNaseH-like_sf"/>
</dbReference>
<feature type="region of interest" description="Disordered" evidence="1">
    <location>
        <begin position="124"/>
        <end position="143"/>
    </location>
</feature>
<evidence type="ECO:0000313" key="3">
    <source>
        <dbReference type="Proteomes" id="UP000627984"/>
    </source>
</evidence>
<dbReference type="GO" id="GO:0003676">
    <property type="term" value="F:nucleic acid binding"/>
    <property type="evidence" value="ECO:0007669"/>
    <property type="project" value="InterPro"/>
</dbReference>
<gene>
    <name evidence="2" type="ORF">GCM10010126_39400</name>
</gene>
<feature type="compositionally biased region" description="Polar residues" evidence="1">
    <location>
        <begin position="65"/>
        <end position="74"/>
    </location>
</feature>
<sequence>MAALLDGAVIIAHNARYDTELLSAGFAPDDLLCLCTLTSPRRFGRPTVSHRLAECAAAYGFVRSGVQSPEQSEPSPAVGAGRRRRMPGRRTAADERSAMRVRRGTRYRSIRIWIPDRLFRECRDRWTPSPSKAPDPKADTNIF</sequence>
<evidence type="ECO:0008006" key="4">
    <source>
        <dbReference type="Google" id="ProtNLM"/>
    </source>
</evidence>
<dbReference type="Proteomes" id="UP000627984">
    <property type="component" value="Unassembled WGS sequence"/>
</dbReference>
<evidence type="ECO:0000256" key="1">
    <source>
        <dbReference type="SAM" id="MobiDB-lite"/>
    </source>
</evidence>
<dbReference type="SUPFAM" id="SSF53098">
    <property type="entry name" value="Ribonuclease H-like"/>
    <property type="match status" value="1"/>
</dbReference>
<name>A0AA37BIH1_9ACTN</name>
<proteinExistence type="predicted"/>
<dbReference type="Gene3D" id="3.30.420.10">
    <property type="entry name" value="Ribonuclease H-like superfamily/Ribonuclease H"/>
    <property type="match status" value="1"/>
</dbReference>